<feature type="compositionally biased region" description="Polar residues" evidence="1">
    <location>
        <begin position="190"/>
        <end position="199"/>
    </location>
</feature>
<feature type="compositionally biased region" description="Pro residues" evidence="1">
    <location>
        <begin position="53"/>
        <end position="95"/>
    </location>
</feature>
<evidence type="ECO:0000256" key="1">
    <source>
        <dbReference type="SAM" id="MobiDB-lite"/>
    </source>
</evidence>
<gene>
    <name evidence="3" type="ORF">FHS50_001462</name>
</gene>
<accession>A0A839YZ81</accession>
<dbReference type="RefSeq" id="WP_183933698.1">
    <property type="nucleotide sequence ID" value="NZ_JACICF010000001.1"/>
</dbReference>
<evidence type="ECO:0000313" key="4">
    <source>
        <dbReference type="Proteomes" id="UP000578569"/>
    </source>
</evidence>
<name>A0A839YZ81_9SPHN</name>
<protein>
    <submittedName>
        <fullName evidence="3">Uncharacterized protein</fullName>
    </submittedName>
</protein>
<dbReference type="AlphaFoldDB" id="A0A839YZ81"/>
<keyword evidence="2" id="KW-0812">Transmembrane</keyword>
<comment type="caution">
    <text evidence="3">The sequence shown here is derived from an EMBL/GenBank/DDBJ whole genome shotgun (WGS) entry which is preliminary data.</text>
</comment>
<evidence type="ECO:0000313" key="3">
    <source>
        <dbReference type="EMBL" id="MBB3764439.1"/>
    </source>
</evidence>
<organism evidence="3 4">
    <name type="scientific">Sphingomicrobium lutaoense</name>
    <dbReference type="NCBI Taxonomy" id="515949"/>
    <lineage>
        <taxon>Bacteria</taxon>
        <taxon>Pseudomonadati</taxon>
        <taxon>Pseudomonadota</taxon>
        <taxon>Alphaproteobacteria</taxon>
        <taxon>Sphingomonadales</taxon>
        <taxon>Sphingomonadaceae</taxon>
        <taxon>Sphingomicrobium</taxon>
    </lineage>
</organism>
<evidence type="ECO:0000256" key="2">
    <source>
        <dbReference type="SAM" id="Phobius"/>
    </source>
</evidence>
<feature type="transmembrane region" description="Helical" evidence="2">
    <location>
        <begin position="152"/>
        <end position="170"/>
    </location>
</feature>
<dbReference type="Proteomes" id="UP000578569">
    <property type="component" value="Unassembled WGS sequence"/>
</dbReference>
<keyword evidence="2" id="KW-1133">Transmembrane helix</keyword>
<feature type="compositionally biased region" description="Low complexity" evidence="1">
    <location>
        <begin position="102"/>
        <end position="131"/>
    </location>
</feature>
<sequence>MTALWLAALAAQGAVATPPGNYEALPPGEVDLRPDAVGPESLRDFNLGGERQSPPPPAPREPAPQPRASQPVPPPVQPAPRQAPPVTPTRMPEPPAVESGPRPDAAPATATPAPPTEIMTETAPAPATSAPVLPPPARVDLPGVPQDQGPPSWMWAIVGLLALLIGYAIFRSRRPVPAAGPTEAPVPLQRASSSDTGSSKPAAAREPAPAAPAPAPPPPPAPSSEGFVGIKQAPDLLLDLTPLRAALTEEEFSIDYAVTMANRGTGPALDIGIDSAMVMAGPQQEQKIAEFIAHPPAEGKVALQMLNSHGQAQLRGTIRLPIAQMTVIPLEGRQLIMPTLVLLPRHRHGRGKPARFVIGRKPREGDKLAPMRADLGPRSWRDLMAKKA</sequence>
<proteinExistence type="predicted"/>
<feature type="region of interest" description="Disordered" evidence="1">
    <location>
        <begin position="177"/>
        <end position="228"/>
    </location>
</feature>
<dbReference type="EMBL" id="JACICF010000001">
    <property type="protein sequence ID" value="MBB3764439.1"/>
    <property type="molecule type" value="Genomic_DNA"/>
</dbReference>
<keyword evidence="4" id="KW-1185">Reference proteome</keyword>
<reference evidence="3 4" key="1">
    <citation type="submission" date="2020-08" db="EMBL/GenBank/DDBJ databases">
        <title>Genomic Encyclopedia of Type Strains, Phase IV (KMG-IV): sequencing the most valuable type-strain genomes for metagenomic binning, comparative biology and taxonomic classification.</title>
        <authorList>
            <person name="Goeker M."/>
        </authorList>
    </citation>
    <scope>NUCLEOTIDE SEQUENCE [LARGE SCALE GENOMIC DNA]</scope>
    <source>
        <strain evidence="3 4">DSM 24194</strain>
    </source>
</reference>
<feature type="compositionally biased region" description="Pro residues" evidence="1">
    <location>
        <begin position="209"/>
        <end position="222"/>
    </location>
</feature>
<feature type="region of interest" description="Disordered" evidence="1">
    <location>
        <begin position="17"/>
        <end position="145"/>
    </location>
</feature>
<keyword evidence="2" id="KW-0472">Membrane</keyword>